<dbReference type="OrthoDB" id="5489421at2"/>
<dbReference type="RefSeq" id="WP_024088940.1">
    <property type="nucleotide sequence ID" value="NC_023135.1"/>
</dbReference>
<protein>
    <submittedName>
        <fullName evidence="4">Methyltransferase</fullName>
    </submittedName>
</protein>
<dbReference type="Gene3D" id="3.40.50.150">
    <property type="entry name" value="Vaccinia Virus protein VP39"/>
    <property type="match status" value="1"/>
</dbReference>
<keyword evidence="1 4" id="KW-0489">Methyltransferase</keyword>
<evidence type="ECO:0000313" key="4">
    <source>
        <dbReference type="EMBL" id="AHC99848.1"/>
    </source>
</evidence>
<dbReference type="KEGG" id="lmd:METH_03145"/>
<dbReference type="InterPro" id="IPR007848">
    <property type="entry name" value="Small_mtfrase_dom"/>
</dbReference>
<dbReference type="CDD" id="cd02440">
    <property type="entry name" value="AdoMet_MTases"/>
    <property type="match status" value="1"/>
</dbReference>
<dbReference type="PATRIC" id="fig|999552.6.peg.625"/>
<dbReference type="GO" id="GO:0032259">
    <property type="term" value="P:methylation"/>
    <property type="evidence" value="ECO:0007669"/>
    <property type="project" value="UniProtKB-KW"/>
</dbReference>
<dbReference type="GO" id="GO:0008168">
    <property type="term" value="F:methyltransferase activity"/>
    <property type="evidence" value="ECO:0007669"/>
    <property type="project" value="UniProtKB-KW"/>
</dbReference>
<name>V9VQ88_9RHOB</name>
<dbReference type="EMBL" id="CP006773">
    <property type="protein sequence ID" value="AHC99848.1"/>
    <property type="molecule type" value="Genomic_DNA"/>
</dbReference>
<dbReference type="HOGENOM" id="CLU_061983_1_1_5"/>
<evidence type="ECO:0000313" key="5">
    <source>
        <dbReference type="Proteomes" id="UP000018780"/>
    </source>
</evidence>
<dbReference type="SUPFAM" id="SSF53335">
    <property type="entry name" value="S-adenosyl-L-methionine-dependent methyltransferases"/>
    <property type="match status" value="1"/>
</dbReference>
<dbReference type="PANTHER" id="PTHR47739">
    <property type="entry name" value="TRNA1(VAL) (ADENINE(37)-N6)-METHYLTRANSFERASE"/>
    <property type="match status" value="1"/>
</dbReference>
<dbReference type="AlphaFoldDB" id="V9VQ88"/>
<dbReference type="InterPro" id="IPR029063">
    <property type="entry name" value="SAM-dependent_MTases_sf"/>
</dbReference>
<keyword evidence="5" id="KW-1185">Reference proteome</keyword>
<keyword evidence="2" id="KW-0949">S-adenosyl-L-methionine</keyword>
<dbReference type="InterPro" id="IPR050210">
    <property type="entry name" value="tRNA_Adenine-N(6)_MTase"/>
</dbReference>
<evidence type="ECO:0000256" key="1">
    <source>
        <dbReference type="ARBA" id="ARBA00022603"/>
    </source>
</evidence>
<dbReference type="PROSITE" id="PS00092">
    <property type="entry name" value="N6_MTASE"/>
    <property type="match status" value="1"/>
</dbReference>
<gene>
    <name evidence="4" type="ORF">METH_03145</name>
</gene>
<dbReference type="InterPro" id="IPR002052">
    <property type="entry name" value="DNA_methylase_N6_adenine_CS"/>
</dbReference>
<sequence length="255" mass="27237">MNAFAKEALSCNGFLGGRVRLWQPVKGYRAGVDPVLLAAAVPARPGEAVLELGCGAGQALLCLAARVPDLQLAGVELQPPYAELARCNAAENGQAIEVFEADLSALPEVLKQRQFHHVVANPPYYKPGAHSRARDAGRQVALGEGTPLADWITTAARRLAPKGYLHMIQRTDRLPDMLAACSGGLGSVEVLPLAPRAGRAAELVILRARKGGRAGFRLHAPLILHEGARHERDGDSYQPQIRAVLREGAALPWPV</sequence>
<dbReference type="STRING" id="999552.METH_03145"/>
<evidence type="ECO:0000259" key="3">
    <source>
        <dbReference type="Pfam" id="PF05175"/>
    </source>
</evidence>
<dbReference type="GO" id="GO:0003676">
    <property type="term" value="F:nucleic acid binding"/>
    <property type="evidence" value="ECO:0007669"/>
    <property type="project" value="InterPro"/>
</dbReference>
<organism evidence="4 5">
    <name type="scientific">Leisingera methylohalidivorans DSM 14336</name>
    <dbReference type="NCBI Taxonomy" id="999552"/>
    <lineage>
        <taxon>Bacteria</taxon>
        <taxon>Pseudomonadati</taxon>
        <taxon>Pseudomonadota</taxon>
        <taxon>Alphaproteobacteria</taxon>
        <taxon>Rhodobacterales</taxon>
        <taxon>Roseobacteraceae</taxon>
        <taxon>Leisingera</taxon>
    </lineage>
</organism>
<dbReference type="Proteomes" id="UP000018780">
    <property type="component" value="Chromosome"/>
</dbReference>
<proteinExistence type="predicted"/>
<accession>V9VQ88</accession>
<reference evidence="4 5" key="1">
    <citation type="submission" date="2013-09" db="EMBL/GenBank/DDBJ databases">
        <authorList>
            <consortium name="DOE Joint Genome Institute"/>
            <person name="Klenk H.-P."/>
            <person name="Huntemann M."/>
            <person name="Han J."/>
            <person name="Chen A."/>
            <person name="Kyrpides N."/>
            <person name="Mavromatis K."/>
            <person name="Markowitz V."/>
            <person name="Palaniappan K."/>
            <person name="Ivanova N."/>
            <person name="Schaumberg A."/>
            <person name="Pati A."/>
            <person name="Liolios K."/>
            <person name="Nordberg H.P."/>
            <person name="Cantor M.N."/>
            <person name="Hua S.X."/>
            <person name="Woyke T."/>
        </authorList>
    </citation>
    <scope>NUCLEOTIDE SEQUENCE [LARGE SCALE GENOMIC DNA]</scope>
    <source>
        <strain evidence="4 5">DSM 14336</strain>
    </source>
</reference>
<dbReference type="PANTHER" id="PTHR47739:SF1">
    <property type="entry name" value="TRNA1(VAL) (ADENINE(37)-N6)-METHYLTRANSFERASE"/>
    <property type="match status" value="1"/>
</dbReference>
<dbReference type="Pfam" id="PF05175">
    <property type="entry name" value="MTS"/>
    <property type="match status" value="1"/>
</dbReference>
<evidence type="ECO:0000256" key="2">
    <source>
        <dbReference type="ARBA" id="ARBA00022691"/>
    </source>
</evidence>
<feature type="domain" description="Methyltransferase small" evidence="3">
    <location>
        <begin position="36"/>
        <end position="131"/>
    </location>
</feature>
<keyword evidence="4" id="KW-0808">Transferase</keyword>